<dbReference type="FunFam" id="1.20.150.20:FF:000001">
    <property type="entry name" value="ATP synthase subunit alpha"/>
    <property type="match status" value="1"/>
</dbReference>
<evidence type="ECO:0000256" key="8">
    <source>
        <dbReference type="ARBA" id="ARBA00023065"/>
    </source>
</evidence>
<dbReference type="PANTHER" id="PTHR48082">
    <property type="entry name" value="ATP SYNTHASE SUBUNIT ALPHA, MITOCHONDRIAL"/>
    <property type="match status" value="1"/>
</dbReference>
<dbReference type="EMBL" id="DXFA01000007">
    <property type="protein sequence ID" value="HIX47465.1"/>
    <property type="molecule type" value="Genomic_DNA"/>
</dbReference>
<keyword evidence="8 12" id="KW-0406">Ion transport</keyword>
<evidence type="ECO:0000256" key="2">
    <source>
        <dbReference type="ARBA" id="ARBA00008936"/>
    </source>
</evidence>
<dbReference type="GO" id="GO:0043531">
    <property type="term" value="F:ADP binding"/>
    <property type="evidence" value="ECO:0007669"/>
    <property type="project" value="TreeGrafter"/>
</dbReference>
<gene>
    <name evidence="12 16" type="primary">atpA</name>
    <name evidence="16" type="ORF">H9981_00335</name>
</gene>
<dbReference type="SUPFAM" id="SSF50615">
    <property type="entry name" value="N-terminal domain of alpha and beta subunits of F1 ATP synthase"/>
    <property type="match status" value="1"/>
</dbReference>
<dbReference type="HAMAP" id="MF_01346">
    <property type="entry name" value="ATP_synth_alpha_bact"/>
    <property type="match status" value="1"/>
</dbReference>
<dbReference type="InterPro" id="IPR004100">
    <property type="entry name" value="ATPase_F1/V1/A1_a/bsu_N"/>
</dbReference>
<dbReference type="InterPro" id="IPR023366">
    <property type="entry name" value="ATP_synth_asu-like_sf"/>
</dbReference>
<dbReference type="InterPro" id="IPR000194">
    <property type="entry name" value="ATPase_F1/V1/A1_a/bsu_nucl-bd"/>
</dbReference>
<keyword evidence="12" id="KW-0375">Hydrogen ion transport</keyword>
<dbReference type="InterPro" id="IPR020003">
    <property type="entry name" value="ATPase_a/bsu_AS"/>
</dbReference>
<evidence type="ECO:0000259" key="13">
    <source>
        <dbReference type="Pfam" id="PF00006"/>
    </source>
</evidence>
<dbReference type="SUPFAM" id="SSF52540">
    <property type="entry name" value="P-loop containing nucleoside triphosphate hydrolases"/>
    <property type="match status" value="1"/>
</dbReference>
<dbReference type="Pfam" id="PF02874">
    <property type="entry name" value="ATP-synt_ab_N"/>
    <property type="match status" value="1"/>
</dbReference>
<reference evidence="16" key="1">
    <citation type="journal article" date="2021" name="PeerJ">
        <title>Extensive microbial diversity within the chicken gut microbiome revealed by metagenomics and culture.</title>
        <authorList>
            <person name="Gilroy R."/>
            <person name="Ravi A."/>
            <person name="Getino M."/>
            <person name="Pursley I."/>
            <person name="Horton D.L."/>
            <person name="Alikhan N.F."/>
            <person name="Baker D."/>
            <person name="Gharbi K."/>
            <person name="Hall N."/>
            <person name="Watson M."/>
            <person name="Adriaenssens E.M."/>
            <person name="Foster-Nyarko E."/>
            <person name="Jarju S."/>
            <person name="Secka A."/>
            <person name="Antonio M."/>
            <person name="Oren A."/>
            <person name="Chaudhuri R.R."/>
            <person name="La Ragione R."/>
            <person name="Hildebrand F."/>
            <person name="Pallen M.J."/>
        </authorList>
    </citation>
    <scope>NUCLEOTIDE SEQUENCE</scope>
    <source>
        <strain evidence="16">ChiSjej5B23-15282</strain>
    </source>
</reference>
<keyword evidence="7 12" id="KW-1278">Translocase</keyword>
<dbReference type="Gene3D" id="3.40.50.300">
    <property type="entry name" value="P-loop containing nucleotide triphosphate hydrolases"/>
    <property type="match status" value="1"/>
</dbReference>
<comment type="subcellular location">
    <subcellularLocation>
        <location evidence="12">Cell membrane</location>
        <topology evidence="12">Peripheral membrane protein</topology>
    </subcellularLocation>
    <subcellularLocation>
        <location evidence="1">Membrane</location>
    </subcellularLocation>
</comment>
<name>A0A9D1VUX0_9FIRM</name>
<dbReference type="PROSITE" id="PS00152">
    <property type="entry name" value="ATPASE_ALPHA_BETA"/>
    <property type="match status" value="1"/>
</dbReference>
<sequence length="501" mass="54447">MGSINSDEIISVLREEIENFDKMSRDSEVGTVIAVGDGIARIYGIDHAMYGEIVTFENGLKGMVQDIRRDEIGCILFGSDTGIREGTKVSRTGKRAGVPVGDAYIGRVVNALGEAIDGKGEIQADDYRPIEREAPGIIDRKSVSVPMETGILSIDAMFPIGRGQRELIIGDRQTGKTSIAMDTILNQKGKDVVCIYVAIGQKASTVAKVVNTLKTHGAMDYTIVVSSTASDCAPLQYIAPYSGTAMAEHFMYQGKDVLIVYDDLSKHAVAYRALSLLLGRSPGREAYPGDVFYLHSRLLERSSRLSDAQGGGSITALPIIETQAGDVSAYIPTNVISITDGQIFLESGLFASGMRPAVNVGLSVSRVGGAAQTKAMKKASGSIRIDLAQYREMEVFTQFSSDLDAATKEQLEYGSGLMELLKQPLYHPLSLHEKVITLCAATHKVLLGIEKKEIKKFQADMLTYFETAHPEIGQEIEETKALSEELIEKIVETAKEFKKSR</sequence>
<evidence type="ECO:0000256" key="9">
    <source>
        <dbReference type="ARBA" id="ARBA00023136"/>
    </source>
</evidence>
<dbReference type="Pfam" id="PF00006">
    <property type="entry name" value="ATP-synt_ab"/>
    <property type="match status" value="1"/>
</dbReference>
<dbReference type="InterPro" id="IPR027417">
    <property type="entry name" value="P-loop_NTPase"/>
</dbReference>
<feature type="domain" description="ATP synthase alpha subunit C-terminal" evidence="14">
    <location>
        <begin position="372"/>
        <end position="497"/>
    </location>
</feature>
<keyword evidence="11 12" id="KW-0066">ATP synthesis</keyword>
<dbReference type="Proteomes" id="UP000824243">
    <property type="component" value="Unassembled WGS sequence"/>
</dbReference>
<keyword evidence="5 12" id="KW-0547">Nucleotide-binding</keyword>
<evidence type="ECO:0000256" key="12">
    <source>
        <dbReference type="HAMAP-Rule" id="MF_01346"/>
    </source>
</evidence>
<evidence type="ECO:0000259" key="14">
    <source>
        <dbReference type="Pfam" id="PF00306"/>
    </source>
</evidence>
<dbReference type="InterPro" id="IPR000793">
    <property type="entry name" value="ATP_synth_asu_C"/>
</dbReference>
<dbReference type="InterPro" id="IPR033732">
    <property type="entry name" value="ATP_synth_F1_a_nt-bd_dom"/>
</dbReference>
<reference evidence="16" key="2">
    <citation type="submission" date="2021-04" db="EMBL/GenBank/DDBJ databases">
        <authorList>
            <person name="Gilroy R."/>
        </authorList>
    </citation>
    <scope>NUCLEOTIDE SEQUENCE</scope>
    <source>
        <strain evidence="16">ChiSjej5B23-15282</strain>
    </source>
</reference>
<dbReference type="FunFam" id="3.40.50.300:FF:000002">
    <property type="entry name" value="ATP synthase subunit alpha"/>
    <property type="match status" value="1"/>
</dbReference>
<proteinExistence type="inferred from homology"/>
<feature type="binding site" evidence="12">
    <location>
        <begin position="170"/>
        <end position="177"/>
    </location>
    <ligand>
        <name>ATP</name>
        <dbReference type="ChEBI" id="CHEBI:30616"/>
    </ligand>
</feature>
<feature type="site" description="Required for activity" evidence="12">
    <location>
        <position position="363"/>
    </location>
</feature>
<protein>
    <recommendedName>
        <fullName evidence="12">ATP synthase subunit alpha</fullName>
        <ecNumber evidence="12">7.1.2.2</ecNumber>
    </recommendedName>
    <alternativeName>
        <fullName evidence="12">ATP synthase F1 sector subunit alpha</fullName>
    </alternativeName>
    <alternativeName>
        <fullName evidence="12">F-ATPase subunit alpha</fullName>
    </alternativeName>
</protein>
<accession>A0A9D1VUX0</accession>
<dbReference type="InterPro" id="IPR038376">
    <property type="entry name" value="ATP_synth_asu_C_sf"/>
</dbReference>
<evidence type="ECO:0000256" key="3">
    <source>
        <dbReference type="ARBA" id="ARBA00022448"/>
    </source>
</evidence>
<evidence type="ECO:0000256" key="6">
    <source>
        <dbReference type="ARBA" id="ARBA00022840"/>
    </source>
</evidence>
<evidence type="ECO:0000256" key="4">
    <source>
        <dbReference type="ARBA" id="ARBA00022475"/>
    </source>
</evidence>
<dbReference type="NCBIfam" id="TIGR00962">
    <property type="entry name" value="atpA"/>
    <property type="match status" value="1"/>
</dbReference>
<keyword evidence="3 12" id="KW-0813">Transport</keyword>
<evidence type="ECO:0000256" key="11">
    <source>
        <dbReference type="ARBA" id="ARBA00023310"/>
    </source>
</evidence>
<dbReference type="Gene3D" id="1.20.150.20">
    <property type="entry name" value="ATP synthase alpha/beta chain, C-terminal domain"/>
    <property type="match status" value="1"/>
</dbReference>
<dbReference type="InterPro" id="IPR036121">
    <property type="entry name" value="ATPase_F1/V1/A1_a/bsu_N_sf"/>
</dbReference>
<dbReference type="CDD" id="cd18113">
    <property type="entry name" value="ATP-synt_F1_alpha_C"/>
    <property type="match status" value="1"/>
</dbReference>
<dbReference type="GO" id="GO:0005886">
    <property type="term" value="C:plasma membrane"/>
    <property type="evidence" value="ECO:0007669"/>
    <property type="project" value="UniProtKB-SubCell"/>
</dbReference>
<organism evidence="16 17">
    <name type="scientific">Candidatus Mediterraneibacter caccavium</name>
    <dbReference type="NCBI Taxonomy" id="2838661"/>
    <lineage>
        <taxon>Bacteria</taxon>
        <taxon>Bacillati</taxon>
        <taxon>Bacillota</taxon>
        <taxon>Clostridia</taxon>
        <taxon>Lachnospirales</taxon>
        <taxon>Lachnospiraceae</taxon>
        <taxon>Mediterraneibacter</taxon>
    </lineage>
</organism>
<dbReference type="Gene3D" id="2.40.30.20">
    <property type="match status" value="1"/>
</dbReference>
<comment type="similarity">
    <text evidence="2 12">Belongs to the ATPase alpha/beta chains family.</text>
</comment>
<evidence type="ECO:0000256" key="5">
    <source>
        <dbReference type="ARBA" id="ARBA00022741"/>
    </source>
</evidence>
<dbReference type="PANTHER" id="PTHR48082:SF2">
    <property type="entry name" value="ATP SYNTHASE SUBUNIT ALPHA, MITOCHONDRIAL"/>
    <property type="match status" value="1"/>
</dbReference>
<evidence type="ECO:0000259" key="15">
    <source>
        <dbReference type="Pfam" id="PF02874"/>
    </source>
</evidence>
<dbReference type="EC" id="7.1.2.2" evidence="12"/>
<dbReference type="InterPro" id="IPR005294">
    <property type="entry name" value="ATP_synth_F1_asu"/>
</dbReference>
<keyword evidence="6 12" id="KW-0067">ATP-binding</keyword>
<dbReference type="SUPFAM" id="SSF47917">
    <property type="entry name" value="C-terminal domain of alpha and beta subunits of F1 ATP synthase"/>
    <property type="match status" value="1"/>
</dbReference>
<feature type="domain" description="ATPase F1/V1/A1 complex alpha/beta subunit N-terminal" evidence="15">
    <location>
        <begin position="28"/>
        <end position="93"/>
    </location>
</feature>
<evidence type="ECO:0000256" key="1">
    <source>
        <dbReference type="ARBA" id="ARBA00004370"/>
    </source>
</evidence>
<dbReference type="CDD" id="cd01132">
    <property type="entry name" value="F1-ATPase_alpha_CD"/>
    <property type="match status" value="1"/>
</dbReference>
<comment type="catalytic activity">
    <reaction evidence="12">
        <text>ATP + H2O + 4 H(+)(in) = ADP + phosphate + 5 H(+)(out)</text>
        <dbReference type="Rhea" id="RHEA:57720"/>
        <dbReference type="ChEBI" id="CHEBI:15377"/>
        <dbReference type="ChEBI" id="CHEBI:15378"/>
        <dbReference type="ChEBI" id="CHEBI:30616"/>
        <dbReference type="ChEBI" id="CHEBI:43474"/>
        <dbReference type="ChEBI" id="CHEBI:456216"/>
        <dbReference type="EC" id="7.1.2.2"/>
    </reaction>
</comment>
<feature type="domain" description="ATPase F1/V1/A1 complex alpha/beta subunit nucleotide-binding" evidence="13">
    <location>
        <begin position="150"/>
        <end position="365"/>
    </location>
</feature>
<comment type="function">
    <text evidence="12">Produces ATP from ADP in the presence of a proton gradient across the membrane. The alpha chain is a regulatory subunit.</text>
</comment>
<dbReference type="Pfam" id="PF00306">
    <property type="entry name" value="ATP-synt_ab_C"/>
    <property type="match status" value="1"/>
</dbReference>
<evidence type="ECO:0000313" key="16">
    <source>
        <dbReference type="EMBL" id="HIX47465.1"/>
    </source>
</evidence>
<dbReference type="GO" id="GO:0045259">
    <property type="term" value="C:proton-transporting ATP synthase complex"/>
    <property type="evidence" value="ECO:0007669"/>
    <property type="project" value="UniProtKB-KW"/>
</dbReference>
<evidence type="ECO:0000256" key="10">
    <source>
        <dbReference type="ARBA" id="ARBA00023196"/>
    </source>
</evidence>
<dbReference type="CDD" id="cd18116">
    <property type="entry name" value="ATP-synt_F1_alpha_N"/>
    <property type="match status" value="1"/>
</dbReference>
<dbReference type="AlphaFoldDB" id="A0A9D1VUX0"/>
<dbReference type="GO" id="GO:0005524">
    <property type="term" value="F:ATP binding"/>
    <property type="evidence" value="ECO:0007669"/>
    <property type="project" value="UniProtKB-UniRule"/>
</dbReference>
<evidence type="ECO:0000256" key="7">
    <source>
        <dbReference type="ARBA" id="ARBA00022967"/>
    </source>
</evidence>
<dbReference type="GO" id="GO:0046933">
    <property type="term" value="F:proton-transporting ATP synthase activity, rotational mechanism"/>
    <property type="evidence" value="ECO:0007669"/>
    <property type="project" value="UniProtKB-UniRule"/>
</dbReference>
<comment type="caution">
    <text evidence="16">The sequence shown here is derived from an EMBL/GenBank/DDBJ whole genome shotgun (WGS) entry which is preliminary data.</text>
</comment>
<dbReference type="NCBIfam" id="NF009884">
    <property type="entry name" value="PRK13343.1"/>
    <property type="match status" value="1"/>
</dbReference>
<keyword evidence="10 12" id="KW-0139">CF(1)</keyword>
<evidence type="ECO:0000313" key="17">
    <source>
        <dbReference type="Proteomes" id="UP000824243"/>
    </source>
</evidence>
<keyword evidence="9 12" id="KW-0472">Membrane</keyword>
<keyword evidence="4 12" id="KW-1003">Cell membrane</keyword>